<accession>A0ABT9MBK0</accession>
<evidence type="ECO:0000313" key="2">
    <source>
        <dbReference type="EMBL" id="MDP9763930.1"/>
    </source>
</evidence>
<protein>
    <submittedName>
        <fullName evidence="2">Uncharacterized protein</fullName>
    </submittedName>
</protein>
<dbReference type="EMBL" id="JAURUR010000003">
    <property type="protein sequence ID" value="MDP9763930.1"/>
    <property type="molecule type" value="Genomic_DNA"/>
</dbReference>
<evidence type="ECO:0000256" key="1">
    <source>
        <dbReference type="SAM" id="MobiDB-lite"/>
    </source>
</evidence>
<name>A0ABT9MBK0_9DEIO</name>
<proteinExistence type="predicted"/>
<dbReference type="Proteomes" id="UP001232163">
    <property type="component" value="Unassembled WGS sequence"/>
</dbReference>
<keyword evidence="3" id="KW-1185">Reference proteome</keyword>
<gene>
    <name evidence="2" type="ORF">QO006_001355</name>
</gene>
<evidence type="ECO:0000313" key="3">
    <source>
        <dbReference type="Proteomes" id="UP001232163"/>
    </source>
</evidence>
<sequence>MRVTGDDIAVLPKKGHPACPGPQRPGLSGSRDQAGFGLAALSKEE</sequence>
<feature type="region of interest" description="Disordered" evidence="1">
    <location>
        <begin position="1"/>
        <end position="45"/>
    </location>
</feature>
<comment type="caution">
    <text evidence="2">The sequence shown here is derived from an EMBL/GenBank/DDBJ whole genome shotgun (WGS) entry which is preliminary data.</text>
</comment>
<organism evidence="2 3">
    <name type="scientific">Deinococcus enclensis</name>
    <dbReference type="NCBI Taxonomy" id="1049582"/>
    <lineage>
        <taxon>Bacteria</taxon>
        <taxon>Thermotogati</taxon>
        <taxon>Deinococcota</taxon>
        <taxon>Deinococci</taxon>
        <taxon>Deinococcales</taxon>
        <taxon>Deinococcaceae</taxon>
        <taxon>Deinococcus</taxon>
    </lineage>
</organism>
<reference evidence="2 3" key="1">
    <citation type="submission" date="2023-07" db="EMBL/GenBank/DDBJ databases">
        <title>Genomic Encyclopedia of Type Strains, Phase IV (KMG-IV): sequencing the most valuable type-strain genomes for metagenomic binning, comparative biology and taxonomic classification.</title>
        <authorList>
            <person name="Goeker M."/>
        </authorList>
    </citation>
    <scope>NUCLEOTIDE SEQUENCE [LARGE SCALE GENOMIC DNA]</scope>
    <source>
        <strain evidence="2 3">NIO-1023</strain>
    </source>
</reference>